<organism evidence="11 12">
    <name type="scientific">Cryptolaemus montrouzieri</name>
    <dbReference type="NCBI Taxonomy" id="559131"/>
    <lineage>
        <taxon>Eukaryota</taxon>
        <taxon>Metazoa</taxon>
        <taxon>Ecdysozoa</taxon>
        <taxon>Arthropoda</taxon>
        <taxon>Hexapoda</taxon>
        <taxon>Insecta</taxon>
        <taxon>Pterygota</taxon>
        <taxon>Neoptera</taxon>
        <taxon>Endopterygota</taxon>
        <taxon>Coleoptera</taxon>
        <taxon>Polyphaga</taxon>
        <taxon>Cucujiformia</taxon>
        <taxon>Coccinelloidea</taxon>
        <taxon>Coccinellidae</taxon>
        <taxon>Scymninae</taxon>
        <taxon>Scymnini</taxon>
        <taxon>Cryptolaemus</taxon>
    </lineage>
</organism>
<accession>A0ABD2NML3</accession>
<dbReference type="GO" id="GO:0007165">
    <property type="term" value="P:signal transduction"/>
    <property type="evidence" value="ECO:0007669"/>
    <property type="project" value="UniProtKB-KW"/>
</dbReference>
<evidence type="ECO:0000256" key="5">
    <source>
        <dbReference type="ARBA" id="ARBA00022725"/>
    </source>
</evidence>
<evidence type="ECO:0000256" key="7">
    <source>
        <dbReference type="ARBA" id="ARBA00023136"/>
    </source>
</evidence>
<dbReference type="InterPro" id="IPR004117">
    <property type="entry name" value="7tm6_olfct_rcpt"/>
</dbReference>
<protein>
    <submittedName>
        <fullName evidence="11">Uncharacterized protein</fullName>
    </submittedName>
</protein>
<evidence type="ECO:0000313" key="11">
    <source>
        <dbReference type="EMBL" id="KAL3279952.1"/>
    </source>
</evidence>
<evidence type="ECO:0000256" key="9">
    <source>
        <dbReference type="ARBA" id="ARBA00023224"/>
    </source>
</evidence>
<sequence length="263" mass="30982">MESRDSLQIYEYVKINISILKSFGFVEPRNLSKIQRISYKLYSFIITWTFCYIHLLTEIAELCLQTEVEKITVILYIFLSQALLLVKVFPIWQNMKKFHDLIYKDRRDFLPTNNEQWGIFNSCVLFQRKLSIIFLVMGIWASMALSSFPFVDPDREGELPLSAWYPFRTDVEPYRQIIFVHQIFCITYTAVSDISLDCFLSGLLIAVANQLSLLKCEISNIKDYLDKNTSNKEQDVAVRTDEMKTELRRQLIKCIQRHRSALK</sequence>
<evidence type="ECO:0000256" key="1">
    <source>
        <dbReference type="ARBA" id="ARBA00004651"/>
    </source>
</evidence>
<dbReference type="Proteomes" id="UP001516400">
    <property type="component" value="Unassembled WGS sequence"/>
</dbReference>
<evidence type="ECO:0000256" key="2">
    <source>
        <dbReference type="ARBA" id="ARBA00022475"/>
    </source>
</evidence>
<keyword evidence="6 10" id="KW-1133">Transmembrane helix</keyword>
<dbReference type="PANTHER" id="PTHR21137">
    <property type="entry name" value="ODORANT RECEPTOR"/>
    <property type="match status" value="1"/>
</dbReference>
<evidence type="ECO:0000256" key="8">
    <source>
        <dbReference type="ARBA" id="ARBA00023170"/>
    </source>
</evidence>
<evidence type="ECO:0000313" key="12">
    <source>
        <dbReference type="Proteomes" id="UP001516400"/>
    </source>
</evidence>
<dbReference type="EMBL" id="JABFTP020000124">
    <property type="protein sequence ID" value="KAL3279952.1"/>
    <property type="molecule type" value="Genomic_DNA"/>
</dbReference>
<name>A0ABD2NML3_9CUCU</name>
<dbReference type="GO" id="GO:0007608">
    <property type="term" value="P:sensory perception of smell"/>
    <property type="evidence" value="ECO:0007669"/>
    <property type="project" value="UniProtKB-KW"/>
</dbReference>
<keyword evidence="7 10" id="KW-0472">Membrane</keyword>
<keyword evidence="5" id="KW-0552">Olfaction</keyword>
<keyword evidence="3" id="KW-0716">Sensory transduction</keyword>
<keyword evidence="12" id="KW-1185">Reference proteome</keyword>
<dbReference type="GO" id="GO:0005886">
    <property type="term" value="C:plasma membrane"/>
    <property type="evidence" value="ECO:0007669"/>
    <property type="project" value="UniProtKB-SubCell"/>
</dbReference>
<feature type="transmembrane region" description="Helical" evidence="10">
    <location>
        <begin position="39"/>
        <end position="59"/>
    </location>
</feature>
<keyword evidence="4 10" id="KW-0812">Transmembrane</keyword>
<evidence type="ECO:0000256" key="6">
    <source>
        <dbReference type="ARBA" id="ARBA00022989"/>
    </source>
</evidence>
<evidence type="ECO:0000256" key="10">
    <source>
        <dbReference type="SAM" id="Phobius"/>
    </source>
</evidence>
<gene>
    <name evidence="11" type="ORF">HHI36_017458</name>
</gene>
<keyword evidence="8" id="KW-0675">Receptor</keyword>
<keyword evidence="9" id="KW-0807">Transducer</keyword>
<feature type="transmembrane region" description="Helical" evidence="10">
    <location>
        <begin position="130"/>
        <end position="151"/>
    </location>
</feature>
<dbReference type="PANTHER" id="PTHR21137:SF35">
    <property type="entry name" value="ODORANT RECEPTOR 19A-RELATED"/>
    <property type="match status" value="1"/>
</dbReference>
<keyword evidence="2" id="KW-1003">Cell membrane</keyword>
<dbReference type="AlphaFoldDB" id="A0ABD2NML3"/>
<evidence type="ECO:0000256" key="3">
    <source>
        <dbReference type="ARBA" id="ARBA00022606"/>
    </source>
</evidence>
<dbReference type="Pfam" id="PF02949">
    <property type="entry name" value="7tm_6"/>
    <property type="match status" value="1"/>
</dbReference>
<reference evidence="11 12" key="1">
    <citation type="journal article" date="2021" name="BMC Biol.">
        <title>Horizontally acquired antibacterial genes associated with adaptive radiation of ladybird beetles.</title>
        <authorList>
            <person name="Li H.S."/>
            <person name="Tang X.F."/>
            <person name="Huang Y.H."/>
            <person name="Xu Z.Y."/>
            <person name="Chen M.L."/>
            <person name="Du X.Y."/>
            <person name="Qiu B.Y."/>
            <person name="Chen P.T."/>
            <person name="Zhang W."/>
            <person name="Slipinski A."/>
            <person name="Escalona H.E."/>
            <person name="Waterhouse R.M."/>
            <person name="Zwick A."/>
            <person name="Pang H."/>
        </authorList>
    </citation>
    <scope>NUCLEOTIDE SEQUENCE [LARGE SCALE GENOMIC DNA]</scope>
    <source>
        <strain evidence="11">SYSU2018</strain>
    </source>
</reference>
<comment type="subcellular location">
    <subcellularLocation>
        <location evidence="1">Cell membrane</location>
        <topology evidence="1">Multi-pass membrane protein</topology>
    </subcellularLocation>
</comment>
<comment type="caution">
    <text evidence="11">The sequence shown here is derived from an EMBL/GenBank/DDBJ whole genome shotgun (WGS) entry which is preliminary data.</text>
</comment>
<proteinExistence type="predicted"/>
<feature type="transmembrane region" description="Helical" evidence="10">
    <location>
        <begin position="71"/>
        <end position="92"/>
    </location>
</feature>
<evidence type="ECO:0000256" key="4">
    <source>
        <dbReference type="ARBA" id="ARBA00022692"/>
    </source>
</evidence>